<evidence type="ECO:0000313" key="3">
    <source>
        <dbReference type="EMBL" id="CAB4194789.1"/>
    </source>
</evidence>
<dbReference type="EMBL" id="LR796297">
    <property type="protein sequence ID" value="CAB4135360.1"/>
    <property type="molecule type" value="Genomic_DNA"/>
</dbReference>
<gene>
    <name evidence="3" type="ORF">UFOVP1265_19</name>
    <name evidence="1" type="ORF">UFOVP290_14</name>
    <name evidence="2" type="ORF">UFOVP982_14</name>
</gene>
<name>A0A6J5Q061_9CAUD</name>
<organism evidence="2">
    <name type="scientific">uncultured Caudovirales phage</name>
    <dbReference type="NCBI Taxonomy" id="2100421"/>
    <lineage>
        <taxon>Viruses</taxon>
        <taxon>Duplodnaviria</taxon>
        <taxon>Heunggongvirae</taxon>
        <taxon>Uroviricota</taxon>
        <taxon>Caudoviricetes</taxon>
        <taxon>Peduoviridae</taxon>
        <taxon>Maltschvirus</taxon>
        <taxon>Maltschvirus maltsch</taxon>
    </lineage>
</organism>
<dbReference type="EMBL" id="LR796940">
    <property type="protein sequence ID" value="CAB4176167.1"/>
    <property type="molecule type" value="Genomic_DNA"/>
</dbReference>
<evidence type="ECO:0000313" key="1">
    <source>
        <dbReference type="EMBL" id="CAB4135360.1"/>
    </source>
</evidence>
<dbReference type="EMBL" id="LR797233">
    <property type="protein sequence ID" value="CAB4194789.1"/>
    <property type="molecule type" value="Genomic_DNA"/>
</dbReference>
<evidence type="ECO:0000313" key="2">
    <source>
        <dbReference type="EMBL" id="CAB4176167.1"/>
    </source>
</evidence>
<accession>A0A6J5Q061</accession>
<reference evidence="2" key="1">
    <citation type="submission" date="2020-05" db="EMBL/GenBank/DDBJ databases">
        <authorList>
            <person name="Chiriac C."/>
            <person name="Salcher M."/>
            <person name="Ghai R."/>
            <person name="Kavagutti S V."/>
        </authorList>
    </citation>
    <scope>NUCLEOTIDE SEQUENCE</scope>
</reference>
<protein>
    <submittedName>
        <fullName evidence="2">Uncharacterized protein</fullName>
    </submittedName>
</protein>
<proteinExistence type="predicted"/>
<sequence>MAYTDLLNEAIDDVAAKIATVSGLRVVTDPTKIVPNCVFIDAPSFTTFAGNGNILNVTFPIKVLGSGPAGLSVLRQLLDITAKVISSNVIVMNGQPTAYLIGGAEYPCYDLVVSVQAQTA</sequence>